<evidence type="ECO:0000313" key="1">
    <source>
        <dbReference type="EMBL" id="KAJ7991410.1"/>
    </source>
</evidence>
<accession>A0ACC2FJF1</accession>
<comment type="caution">
    <text evidence="1">The sequence shown here is derived from an EMBL/GenBank/DDBJ whole genome shotgun (WGS) entry which is preliminary data.</text>
</comment>
<dbReference type="Proteomes" id="UP001157502">
    <property type="component" value="Chromosome 26"/>
</dbReference>
<protein>
    <submittedName>
        <fullName evidence="1">Uncharacterized protein</fullName>
    </submittedName>
</protein>
<name>A0ACC2FJF1_DALPE</name>
<dbReference type="EMBL" id="CM055753">
    <property type="protein sequence ID" value="KAJ7991410.1"/>
    <property type="molecule type" value="Genomic_DNA"/>
</dbReference>
<proteinExistence type="predicted"/>
<evidence type="ECO:0000313" key="2">
    <source>
        <dbReference type="Proteomes" id="UP001157502"/>
    </source>
</evidence>
<gene>
    <name evidence="1" type="ORF">DPEC_G00283550</name>
</gene>
<keyword evidence="2" id="KW-1185">Reference proteome</keyword>
<sequence>MAAGISFGLALLCSVWVHHRNYGLVPSDAQKGVDKHSGSSKMEVEQRLFGGRYDQEQFRPASGISDAAQSNVVLRKTSSNPYSQRPSLWSFDPSSYKSNPKSRFTSAQTLGKRIRPVISDFQLSDSIASGSSFSHKRNTPASRSTGQSVLNPSAVKPVSSWEVKRAHHILPHSSTSGLIPRPSQKSSLFNGRKTNSLTQTGIVKSKDVSKSSSGGSFKFPDFPSSAASNQKHSTGVATLRYGSTLSSGPKPYQSSHASASGNVLNSKQHVHTSSTVQKQAGLHAAVGPHRSTHWISTSARRPNQSISSSHGVPTWQHSGVSIPKRFAPTTTHDIPEVYGGSPIRRLKNTPPHNSNSAISKPSFLKVSEPQIDHSGPTRKKGPTAAYVRVQNFRLKPSP</sequence>
<organism evidence="1 2">
    <name type="scientific">Dallia pectoralis</name>
    <name type="common">Alaska blackfish</name>
    <dbReference type="NCBI Taxonomy" id="75939"/>
    <lineage>
        <taxon>Eukaryota</taxon>
        <taxon>Metazoa</taxon>
        <taxon>Chordata</taxon>
        <taxon>Craniata</taxon>
        <taxon>Vertebrata</taxon>
        <taxon>Euteleostomi</taxon>
        <taxon>Actinopterygii</taxon>
        <taxon>Neopterygii</taxon>
        <taxon>Teleostei</taxon>
        <taxon>Protacanthopterygii</taxon>
        <taxon>Esociformes</taxon>
        <taxon>Umbridae</taxon>
        <taxon>Dallia</taxon>
    </lineage>
</organism>
<reference evidence="1" key="1">
    <citation type="submission" date="2021-05" db="EMBL/GenBank/DDBJ databases">
        <authorList>
            <person name="Pan Q."/>
            <person name="Jouanno E."/>
            <person name="Zahm M."/>
            <person name="Klopp C."/>
            <person name="Cabau C."/>
            <person name="Louis A."/>
            <person name="Berthelot C."/>
            <person name="Parey E."/>
            <person name="Roest Crollius H."/>
            <person name="Montfort J."/>
            <person name="Robinson-Rechavi M."/>
            <person name="Bouchez O."/>
            <person name="Lampietro C."/>
            <person name="Lopez Roques C."/>
            <person name="Donnadieu C."/>
            <person name="Postlethwait J."/>
            <person name="Bobe J."/>
            <person name="Dillon D."/>
            <person name="Chandos A."/>
            <person name="von Hippel F."/>
            <person name="Guiguen Y."/>
        </authorList>
    </citation>
    <scope>NUCLEOTIDE SEQUENCE</scope>
    <source>
        <strain evidence="1">YG-Jan2019</strain>
    </source>
</reference>